<name>A0ABR9ZVL8_9FIRM</name>
<proteinExistence type="predicted"/>
<gene>
    <name evidence="9" type="ORF">ISU02_15310</name>
</gene>
<evidence type="ECO:0000256" key="2">
    <source>
        <dbReference type="ARBA" id="ARBA00003532"/>
    </source>
</evidence>
<reference evidence="9 10" key="1">
    <citation type="submission" date="2020-11" db="EMBL/GenBank/DDBJ databases">
        <title>Fusibacter basophilias sp. nov.</title>
        <authorList>
            <person name="Qiu D."/>
        </authorList>
    </citation>
    <scope>NUCLEOTIDE SEQUENCE [LARGE SCALE GENOMIC DNA]</scope>
    <source>
        <strain evidence="9 10">Q10-2</strain>
    </source>
</reference>
<comment type="function">
    <text evidence="2">Ferredoxins are iron-sulfur proteins that transfer electrons in a wide variety of metabolic reactions.</text>
</comment>
<evidence type="ECO:0000256" key="6">
    <source>
        <dbReference type="ARBA" id="ARBA00023004"/>
    </source>
</evidence>
<comment type="caution">
    <text evidence="9">The sequence shown here is derived from an EMBL/GenBank/DDBJ whole genome shotgun (WGS) entry which is preliminary data.</text>
</comment>
<sequence length="54" mass="5486">MYVINDSCISCGACEPECPVNAISAGDSIYVISAECIDCGACANVCPVDAPQAE</sequence>
<dbReference type="PROSITE" id="PS00198">
    <property type="entry name" value="4FE4S_FER_1"/>
    <property type="match status" value="2"/>
</dbReference>
<dbReference type="Proteomes" id="UP000614200">
    <property type="component" value="Unassembled WGS sequence"/>
</dbReference>
<dbReference type="SUPFAM" id="SSF54862">
    <property type="entry name" value="4Fe-4S ferredoxins"/>
    <property type="match status" value="1"/>
</dbReference>
<dbReference type="InterPro" id="IPR017900">
    <property type="entry name" value="4Fe4S_Fe_S_CS"/>
</dbReference>
<keyword evidence="6" id="KW-0408">Iron</keyword>
<dbReference type="Pfam" id="PF12838">
    <property type="entry name" value="Fer4_7"/>
    <property type="match status" value="1"/>
</dbReference>
<dbReference type="InterPro" id="IPR017896">
    <property type="entry name" value="4Fe4S_Fe-S-bd"/>
</dbReference>
<evidence type="ECO:0000256" key="7">
    <source>
        <dbReference type="ARBA" id="ARBA00023014"/>
    </source>
</evidence>
<dbReference type="PANTHER" id="PTHR24960">
    <property type="entry name" value="PHOTOSYSTEM I IRON-SULFUR CENTER-RELATED"/>
    <property type="match status" value="1"/>
</dbReference>
<keyword evidence="5" id="KW-0479">Metal-binding</keyword>
<dbReference type="RefSeq" id="WP_194702713.1">
    <property type="nucleotide sequence ID" value="NZ_JADKNH010000009.1"/>
</dbReference>
<dbReference type="Gene3D" id="3.30.70.20">
    <property type="match status" value="1"/>
</dbReference>
<comment type="cofactor">
    <cofactor evidence="1">
        <name>[4Fe-4S] cluster</name>
        <dbReference type="ChEBI" id="CHEBI:49883"/>
    </cofactor>
</comment>
<dbReference type="EMBL" id="JADKNH010000009">
    <property type="protein sequence ID" value="MBF4694478.1"/>
    <property type="molecule type" value="Genomic_DNA"/>
</dbReference>
<evidence type="ECO:0000256" key="3">
    <source>
        <dbReference type="ARBA" id="ARBA00013529"/>
    </source>
</evidence>
<feature type="domain" description="4Fe-4S ferredoxin-type" evidence="8">
    <location>
        <begin position="29"/>
        <end position="54"/>
    </location>
</feature>
<evidence type="ECO:0000259" key="8">
    <source>
        <dbReference type="PROSITE" id="PS51379"/>
    </source>
</evidence>
<evidence type="ECO:0000256" key="1">
    <source>
        <dbReference type="ARBA" id="ARBA00001966"/>
    </source>
</evidence>
<evidence type="ECO:0000313" key="9">
    <source>
        <dbReference type="EMBL" id="MBF4694478.1"/>
    </source>
</evidence>
<dbReference type="InterPro" id="IPR050157">
    <property type="entry name" value="PSI_iron-sulfur_center"/>
</dbReference>
<keyword evidence="4" id="KW-0004">4Fe-4S</keyword>
<evidence type="ECO:0000313" key="10">
    <source>
        <dbReference type="Proteomes" id="UP000614200"/>
    </source>
</evidence>
<keyword evidence="10" id="KW-1185">Reference proteome</keyword>
<dbReference type="PROSITE" id="PS51379">
    <property type="entry name" value="4FE4S_FER_2"/>
    <property type="match status" value="2"/>
</dbReference>
<protein>
    <recommendedName>
        <fullName evidence="3">Ferredoxin</fullName>
    </recommendedName>
</protein>
<organism evidence="9 10">
    <name type="scientific">Fusibacter ferrireducens</name>
    <dbReference type="NCBI Taxonomy" id="2785058"/>
    <lineage>
        <taxon>Bacteria</taxon>
        <taxon>Bacillati</taxon>
        <taxon>Bacillota</taxon>
        <taxon>Clostridia</taxon>
        <taxon>Eubacteriales</taxon>
        <taxon>Eubacteriales Family XII. Incertae Sedis</taxon>
        <taxon>Fusibacter</taxon>
    </lineage>
</organism>
<keyword evidence="7" id="KW-0411">Iron-sulfur</keyword>
<accession>A0ABR9ZVL8</accession>
<feature type="domain" description="4Fe-4S ferredoxin-type" evidence="8">
    <location>
        <begin position="1"/>
        <end position="28"/>
    </location>
</feature>
<evidence type="ECO:0000256" key="5">
    <source>
        <dbReference type="ARBA" id="ARBA00022723"/>
    </source>
</evidence>
<dbReference type="PANTHER" id="PTHR24960:SF79">
    <property type="entry name" value="PHOTOSYSTEM I IRON-SULFUR CENTER"/>
    <property type="match status" value="1"/>
</dbReference>
<evidence type="ECO:0000256" key="4">
    <source>
        <dbReference type="ARBA" id="ARBA00022485"/>
    </source>
</evidence>